<accession>A0A836CCS0</accession>
<feature type="non-terminal residue" evidence="2">
    <location>
        <position position="1"/>
    </location>
</feature>
<dbReference type="InterPro" id="IPR001623">
    <property type="entry name" value="DnaJ_domain"/>
</dbReference>
<evidence type="ECO:0000313" key="3">
    <source>
        <dbReference type="Proteomes" id="UP000664859"/>
    </source>
</evidence>
<dbReference type="InterPro" id="IPR036869">
    <property type="entry name" value="J_dom_sf"/>
</dbReference>
<dbReference type="Proteomes" id="UP000664859">
    <property type="component" value="Unassembled WGS sequence"/>
</dbReference>
<dbReference type="PROSITE" id="PS00636">
    <property type="entry name" value="DNAJ_1"/>
    <property type="match status" value="1"/>
</dbReference>
<dbReference type="Gene3D" id="1.10.287.110">
    <property type="entry name" value="DnaJ domain"/>
    <property type="match status" value="1"/>
</dbReference>
<dbReference type="AlphaFoldDB" id="A0A836CCS0"/>
<dbReference type="GO" id="GO:0030544">
    <property type="term" value="F:Hsp70 protein binding"/>
    <property type="evidence" value="ECO:0007669"/>
    <property type="project" value="TreeGrafter"/>
</dbReference>
<dbReference type="PRINTS" id="PR00625">
    <property type="entry name" value="JDOMAIN"/>
</dbReference>
<dbReference type="PANTHER" id="PTHR43908">
    <property type="entry name" value="AT29763P-RELATED"/>
    <property type="match status" value="1"/>
</dbReference>
<gene>
    <name evidence="2" type="ORF">JKP88DRAFT_165544</name>
</gene>
<evidence type="ECO:0000259" key="1">
    <source>
        <dbReference type="PROSITE" id="PS50076"/>
    </source>
</evidence>
<reference evidence="2" key="1">
    <citation type="submission" date="2021-02" db="EMBL/GenBank/DDBJ databases">
        <title>First Annotated Genome of the Yellow-green Alga Tribonema minus.</title>
        <authorList>
            <person name="Mahan K.M."/>
        </authorList>
    </citation>
    <scope>NUCLEOTIDE SEQUENCE</scope>
    <source>
        <strain evidence="2">UTEX B ZZ1240</strain>
    </source>
</reference>
<dbReference type="PANTHER" id="PTHR43908:SF3">
    <property type="entry name" value="AT29763P-RELATED"/>
    <property type="match status" value="1"/>
</dbReference>
<proteinExistence type="predicted"/>
<dbReference type="PROSITE" id="PS50076">
    <property type="entry name" value="DNAJ_2"/>
    <property type="match status" value="1"/>
</dbReference>
<comment type="caution">
    <text evidence="2">The sequence shown here is derived from an EMBL/GenBank/DDBJ whole genome shotgun (WGS) entry which is preliminary data.</text>
</comment>
<sequence length="80" mass="8123">IALKCHPDKQGGPHASEAFKAISHAFAVLSDPNKRVAYDCYSGNEPANGANGGGCGSGSMHDAWANGRGVGVGTLPMARL</sequence>
<dbReference type="InterPro" id="IPR018253">
    <property type="entry name" value="DnaJ_domain_CS"/>
</dbReference>
<dbReference type="Pfam" id="PF00226">
    <property type="entry name" value="DnaJ"/>
    <property type="match status" value="1"/>
</dbReference>
<dbReference type="OrthoDB" id="10250354at2759"/>
<dbReference type="EMBL" id="JAFCMP010000312">
    <property type="protein sequence ID" value="KAG5181615.1"/>
    <property type="molecule type" value="Genomic_DNA"/>
</dbReference>
<protein>
    <recommendedName>
        <fullName evidence="1">J domain-containing protein</fullName>
    </recommendedName>
</protein>
<keyword evidence="3" id="KW-1185">Reference proteome</keyword>
<dbReference type="SUPFAM" id="SSF46565">
    <property type="entry name" value="Chaperone J-domain"/>
    <property type="match status" value="1"/>
</dbReference>
<dbReference type="GO" id="GO:0005789">
    <property type="term" value="C:endoplasmic reticulum membrane"/>
    <property type="evidence" value="ECO:0007669"/>
    <property type="project" value="TreeGrafter"/>
</dbReference>
<feature type="domain" description="J" evidence="1">
    <location>
        <begin position="1"/>
        <end position="42"/>
    </location>
</feature>
<dbReference type="InterPro" id="IPR051100">
    <property type="entry name" value="DnaJ_subfamily_B/C"/>
</dbReference>
<dbReference type="CDD" id="cd06257">
    <property type="entry name" value="DnaJ"/>
    <property type="match status" value="1"/>
</dbReference>
<evidence type="ECO:0000313" key="2">
    <source>
        <dbReference type="EMBL" id="KAG5181615.1"/>
    </source>
</evidence>
<organism evidence="2 3">
    <name type="scientific">Tribonema minus</name>
    <dbReference type="NCBI Taxonomy" id="303371"/>
    <lineage>
        <taxon>Eukaryota</taxon>
        <taxon>Sar</taxon>
        <taxon>Stramenopiles</taxon>
        <taxon>Ochrophyta</taxon>
        <taxon>PX clade</taxon>
        <taxon>Xanthophyceae</taxon>
        <taxon>Tribonematales</taxon>
        <taxon>Tribonemataceae</taxon>
        <taxon>Tribonema</taxon>
    </lineage>
</organism>
<dbReference type="GO" id="GO:0071218">
    <property type="term" value="P:cellular response to misfolded protein"/>
    <property type="evidence" value="ECO:0007669"/>
    <property type="project" value="TreeGrafter"/>
</dbReference>
<name>A0A836CCS0_9STRA</name>